<organism evidence="2 3">
    <name type="scientific">Herbaspirillum rhizosphaerae</name>
    <dbReference type="NCBI Taxonomy" id="346179"/>
    <lineage>
        <taxon>Bacteria</taxon>
        <taxon>Pseudomonadati</taxon>
        <taxon>Pseudomonadota</taxon>
        <taxon>Betaproteobacteria</taxon>
        <taxon>Burkholderiales</taxon>
        <taxon>Oxalobacteraceae</taxon>
        <taxon>Herbaspirillum</taxon>
    </lineage>
</organism>
<evidence type="ECO:0000313" key="3">
    <source>
        <dbReference type="Proteomes" id="UP001629214"/>
    </source>
</evidence>
<name>A0ABW8ZEN8_9BURK</name>
<reference evidence="2 3" key="1">
    <citation type="journal article" date="2024" name="Chem. Sci.">
        <title>Discovery of megapolipeptins by genome mining of a Burkholderiales bacteria collection.</title>
        <authorList>
            <person name="Paulo B.S."/>
            <person name="Recchia M.J.J."/>
            <person name="Lee S."/>
            <person name="Fergusson C.H."/>
            <person name="Romanowski S.B."/>
            <person name="Hernandez A."/>
            <person name="Krull N."/>
            <person name="Liu D.Y."/>
            <person name="Cavanagh H."/>
            <person name="Bos A."/>
            <person name="Gray C.A."/>
            <person name="Murphy B.T."/>
            <person name="Linington R.G."/>
            <person name="Eustaquio A.S."/>
        </authorList>
    </citation>
    <scope>NUCLEOTIDE SEQUENCE [LARGE SCALE GENOMIC DNA]</scope>
    <source>
        <strain evidence="2 3">RL21-008-BIB-B</strain>
    </source>
</reference>
<dbReference type="Proteomes" id="UP001629214">
    <property type="component" value="Unassembled WGS sequence"/>
</dbReference>
<evidence type="ECO:0000313" key="2">
    <source>
        <dbReference type="EMBL" id="MFL9881015.1"/>
    </source>
</evidence>
<dbReference type="RefSeq" id="WP_408170039.1">
    <property type="nucleotide sequence ID" value="NZ_JAQQFR010000017.1"/>
</dbReference>
<feature type="signal peptide" evidence="1">
    <location>
        <begin position="1"/>
        <end position="20"/>
    </location>
</feature>
<feature type="chain" id="PRO_5046756458" evidence="1">
    <location>
        <begin position="21"/>
        <end position="192"/>
    </location>
</feature>
<protein>
    <submittedName>
        <fullName evidence="2">Aldehyde dehydrogenase</fullName>
    </submittedName>
</protein>
<gene>
    <name evidence="2" type="ORF">PQR63_21630</name>
</gene>
<dbReference type="EMBL" id="JAQQFR010000017">
    <property type="protein sequence ID" value="MFL9881015.1"/>
    <property type="molecule type" value="Genomic_DNA"/>
</dbReference>
<accession>A0ABW8ZEN8</accession>
<comment type="caution">
    <text evidence="2">The sequence shown here is derived from an EMBL/GenBank/DDBJ whole genome shotgun (WGS) entry which is preliminary data.</text>
</comment>
<evidence type="ECO:0000256" key="1">
    <source>
        <dbReference type="SAM" id="SignalP"/>
    </source>
</evidence>
<keyword evidence="1" id="KW-0732">Signal</keyword>
<keyword evidence="3" id="KW-1185">Reference proteome</keyword>
<sequence>MSKHVIRVALSLLFPFFLLTACDRSVDDKLAAQAAAEHSLGISPSLFATKFNRAIADVLEDRKDEGAGHMAPLYTIDVTQLHSGGEKHTFQTQVGPAQTSMMGSLAKDGDLKTIGVLLSNRSEGARMEFFLCAEATSRLVTDGDKQKLPDLIKRLVNNALNNPGQRMTEVIGDKLMSAEIIQQGLMFQVEHT</sequence>
<proteinExistence type="predicted"/>
<dbReference type="PROSITE" id="PS51257">
    <property type="entry name" value="PROKAR_LIPOPROTEIN"/>
    <property type="match status" value="1"/>
</dbReference>